<keyword evidence="3" id="KW-1185">Reference proteome</keyword>
<dbReference type="EMBL" id="CAJGYO010000012">
    <property type="protein sequence ID" value="CAD6262236.1"/>
    <property type="molecule type" value="Genomic_DNA"/>
</dbReference>
<proteinExistence type="predicted"/>
<evidence type="ECO:0000256" key="1">
    <source>
        <dbReference type="SAM" id="MobiDB-lite"/>
    </source>
</evidence>
<evidence type="ECO:0000313" key="3">
    <source>
        <dbReference type="Proteomes" id="UP000604825"/>
    </source>
</evidence>
<sequence>MAAAWAPPRSVVLAPAAASPRGTGANGSAAQAARSRPPRDDSSTHRYVPGRDPSPWLLSGRLLARPSWRRPQHPRAPRLQGRGRPATTGHPHHHFLCVAVGRAAD</sequence>
<evidence type="ECO:0000313" key="2">
    <source>
        <dbReference type="EMBL" id="CAD6262236.1"/>
    </source>
</evidence>
<comment type="caution">
    <text evidence="2">The sequence shown here is derived from an EMBL/GenBank/DDBJ whole genome shotgun (WGS) entry which is preliminary data.</text>
</comment>
<name>A0A811QT14_9POAL</name>
<organism evidence="2 3">
    <name type="scientific">Miscanthus lutarioriparius</name>
    <dbReference type="NCBI Taxonomy" id="422564"/>
    <lineage>
        <taxon>Eukaryota</taxon>
        <taxon>Viridiplantae</taxon>
        <taxon>Streptophyta</taxon>
        <taxon>Embryophyta</taxon>
        <taxon>Tracheophyta</taxon>
        <taxon>Spermatophyta</taxon>
        <taxon>Magnoliopsida</taxon>
        <taxon>Liliopsida</taxon>
        <taxon>Poales</taxon>
        <taxon>Poaceae</taxon>
        <taxon>PACMAD clade</taxon>
        <taxon>Panicoideae</taxon>
        <taxon>Andropogonodae</taxon>
        <taxon>Andropogoneae</taxon>
        <taxon>Saccharinae</taxon>
        <taxon>Miscanthus</taxon>
    </lineage>
</organism>
<feature type="compositionally biased region" description="Basic residues" evidence="1">
    <location>
        <begin position="67"/>
        <end position="76"/>
    </location>
</feature>
<feature type="region of interest" description="Disordered" evidence="1">
    <location>
        <begin position="1"/>
        <end position="93"/>
    </location>
</feature>
<dbReference type="AlphaFoldDB" id="A0A811QT14"/>
<reference evidence="2" key="1">
    <citation type="submission" date="2020-10" db="EMBL/GenBank/DDBJ databases">
        <authorList>
            <person name="Han B."/>
            <person name="Lu T."/>
            <person name="Zhao Q."/>
            <person name="Huang X."/>
            <person name="Zhao Y."/>
        </authorList>
    </citation>
    <scope>NUCLEOTIDE SEQUENCE</scope>
</reference>
<protein>
    <submittedName>
        <fullName evidence="2">Uncharacterized protein</fullName>
    </submittedName>
</protein>
<accession>A0A811QT14</accession>
<dbReference type="Proteomes" id="UP000604825">
    <property type="component" value="Unassembled WGS sequence"/>
</dbReference>
<gene>
    <name evidence="2" type="ORF">NCGR_LOCUS45609</name>
</gene>